<evidence type="ECO:0000313" key="4">
    <source>
        <dbReference type="EMBL" id="KAL3716084.1"/>
    </source>
</evidence>
<keyword evidence="3" id="KW-0560">Oxidoreductase</keyword>
<dbReference type="SUPFAM" id="SSF51735">
    <property type="entry name" value="NAD(P)-binding Rossmann-fold domains"/>
    <property type="match status" value="1"/>
</dbReference>
<evidence type="ECO:0000256" key="3">
    <source>
        <dbReference type="ARBA" id="ARBA00023002"/>
    </source>
</evidence>
<comment type="caution">
    <text evidence="4">The sequence shown here is derived from an EMBL/GenBank/DDBJ whole genome shotgun (WGS) entry which is preliminary data.</text>
</comment>
<dbReference type="PANTHER" id="PTHR43490:SF98">
    <property type="entry name" value="OS02G0640600 PROTEIN"/>
    <property type="match status" value="1"/>
</dbReference>
<sequence>MDGKVDGVVKAFLEDFENGSLEAKGWPAVFLAHIILKAAMNAYTRILAKTYPNFIVNSMRPGFVKTGINFNTSMLLVQEGAETPVKWALLPDGGPSGCFFVGKKCQTSHGR</sequence>
<dbReference type="PANTHER" id="PTHR43490">
    <property type="entry name" value="(+)-NEOMENTHOL DEHYDROGENASE"/>
    <property type="match status" value="1"/>
</dbReference>
<evidence type="ECO:0000256" key="1">
    <source>
        <dbReference type="ARBA" id="ARBA00006484"/>
    </source>
</evidence>
<accession>A0ABD3IPF2</accession>
<proteinExistence type="inferred from homology"/>
<reference evidence="4 5" key="1">
    <citation type="submission" date="2024-11" db="EMBL/GenBank/DDBJ databases">
        <title>Chromosome-level genome assembly of Eucalyptus globulus Labill. provides insights into its genome evolution.</title>
        <authorList>
            <person name="Li X."/>
        </authorList>
    </citation>
    <scope>NUCLEOTIDE SEQUENCE [LARGE SCALE GENOMIC DNA]</scope>
    <source>
        <strain evidence="4">CL2024</strain>
        <tissue evidence="4">Fresh tender leaves</tissue>
    </source>
</reference>
<dbReference type="GO" id="GO:0016491">
    <property type="term" value="F:oxidoreductase activity"/>
    <property type="evidence" value="ECO:0007669"/>
    <property type="project" value="UniProtKB-KW"/>
</dbReference>
<evidence type="ECO:0000256" key="2">
    <source>
        <dbReference type="ARBA" id="ARBA00022857"/>
    </source>
</evidence>
<name>A0ABD3IPF2_EUCGL</name>
<gene>
    <name evidence="4" type="ORF">ACJRO7_007795</name>
</gene>
<evidence type="ECO:0008006" key="6">
    <source>
        <dbReference type="Google" id="ProtNLM"/>
    </source>
</evidence>
<dbReference type="InterPro" id="IPR036291">
    <property type="entry name" value="NAD(P)-bd_dom_sf"/>
</dbReference>
<protein>
    <recommendedName>
        <fullName evidence="6">(+)-neomenthol dehydrogenase-like</fullName>
    </recommendedName>
</protein>
<dbReference type="AlphaFoldDB" id="A0ABD3IPF2"/>
<keyword evidence="2" id="KW-0521">NADP</keyword>
<keyword evidence="5" id="KW-1185">Reference proteome</keyword>
<dbReference type="EMBL" id="JBJKBG010000011">
    <property type="protein sequence ID" value="KAL3716084.1"/>
    <property type="molecule type" value="Genomic_DNA"/>
</dbReference>
<organism evidence="4 5">
    <name type="scientific">Eucalyptus globulus</name>
    <name type="common">Tasmanian blue gum</name>
    <dbReference type="NCBI Taxonomy" id="34317"/>
    <lineage>
        <taxon>Eukaryota</taxon>
        <taxon>Viridiplantae</taxon>
        <taxon>Streptophyta</taxon>
        <taxon>Embryophyta</taxon>
        <taxon>Tracheophyta</taxon>
        <taxon>Spermatophyta</taxon>
        <taxon>Magnoliopsida</taxon>
        <taxon>eudicotyledons</taxon>
        <taxon>Gunneridae</taxon>
        <taxon>Pentapetalae</taxon>
        <taxon>rosids</taxon>
        <taxon>malvids</taxon>
        <taxon>Myrtales</taxon>
        <taxon>Myrtaceae</taxon>
        <taxon>Myrtoideae</taxon>
        <taxon>Eucalypteae</taxon>
        <taxon>Eucalyptus</taxon>
    </lineage>
</organism>
<dbReference type="Gene3D" id="3.40.50.720">
    <property type="entry name" value="NAD(P)-binding Rossmann-like Domain"/>
    <property type="match status" value="1"/>
</dbReference>
<comment type="similarity">
    <text evidence="1">Belongs to the short-chain dehydrogenases/reductases (SDR) family.</text>
</comment>
<evidence type="ECO:0000313" key="5">
    <source>
        <dbReference type="Proteomes" id="UP001634007"/>
    </source>
</evidence>
<dbReference type="Proteomes" id="UP001634007">
    <property type="component" value="Unassembled WGS sequence"/>
</dbReference>